<gene>
    <name evidence="1" type="ORF">CLV31_10424</name>
</gene>
<dbReference type="Proteomes" id="UP000248917">
    <property type="component" value="Unassembled WGS sequence"/>
</dbReference>
<proteinExistence type="predicted"/>
<organism evidence="1 2">
    <name type="scientific">Algoriphagus aquaeductus</name>
    <dbReference type="NCBI Taxonomy" id="475299"/>
    <lineage>
        <taxon>Bacteria</taxon>
        <taxon>Pseudomonadati</taxon>
        <taxon>Bacteroidota</taxon>
        <taxon>Cytophagia</taxon>
        <taxon>Cytophagales</taxon>
        <taxon>Cyclobacteriaceae</taxon>
        <taxon>Algoriphagus</taxon>
    </lineage>
</organism>
<name>A0A326RRY6_9BACT</name>
<reference evidence="1 2" key="1">
    <citation type="submission" date="2018-06" db="EMBL/GenBank/DDBJ databases">
        <title>Genomic Encyclopedia of Archaeal and Bacterial Type Strains, Phase II (KMG-II): from individual species to whole genera.</title>
        <authorList>
            <person name="Goeker M."/>
        </authorList>
    </citation>
    <scope>NUCLEOTIDE SEQUENCE [LARGE SCALE GENOMIC DNA]</scope>
    <source>
        <strain evidence="1 2">T4</strain>
    </source>
</reference>
<protein>
    <submittedName>
        <fullName evidence="1">Uncharacterized protein DUF748</fullName>
    </submittedName>
</protein>
<sequence length="535" mass="61220">MKKLFSVLLILIFLIGFGLYLGVYLGERWINKNLVGIINANPDRNYDISFEKVEYDLFRRVISVNGLRIRPVGKPSGTFVEGEVAQAFLSSFDITKLFFRRILDIQELRFYQPVFQVFIPVDTPEEDQAGEAFQSLFGDILSRGGIRNFQLGNAHSTIFLGDEVIGSVINLNIVANDLSTDSVQWSHPIPFEYGRIRMSIDSLGYLLTNGQELKIGKVNFDTKAQTFLVEDVMLRFPEGLEAASRKLDFQTDLIEVHLDSLYFQGFEATSNFYSDLDLRAQKLELAGFRLTDFRNKFKPRPVEEAKPMFQGMIQKIGFPLKLDTLLIRNGNITYGENVPPSGEHWDIHFTHLEGTVTRITSIPEYQMIYSHFDAKIKGKIEGKGNLDMDLQVPYDRDEFRLSADFRNFKLTEINAILKPIMNGDIVDGQLHRMNLDIHANPREARVNFVFDYTDLKIELFKKGTQKKNKLLSSVANLALNHSNMPGDRKYLTPSYTLRRNVYRGPFYLMWQSTKEGMLNIVPGGAAKDILRSSEK</sequence>
<keyword evidence="2" id="KW-1185">Reference proteome</keyword>
<comment type="caution">
    <text evidence="1">The sequence shown here is derived from an EMBL/GenBank/DDBJ whole genome shotgun (WGS) entry which is preliminary data.</text>
</comment>
<evidence type="ECO:0000313" key="1">
    <source>
        <dbReference type="EMBL" id="PZV84376.1"/>
    </source>
</evidence>
<dbReference type="EMBL" id="QKTX01000004">
    <property type="protein sequence ID" value="PZV84376.1"/>
    <property type="molecule type" value="Genomic_DNA"/>
</dbReference>
<dbReference type="OrthoDB" id="1412480at2"/>
<dbReference type="AlphaFoldDB" id="A0A326RRY6"/>
<accession>A0A326RRY6</accession>
<evidence type="ECO:0000313" key="2">
    <source>
        <dbReference type="Proteomes" id="UP000248917"/>
    </source>
</evidence>
<dbReference type="RefSeq" id="WP_111392062.1">
    <property type="nucleotide sequence ID" value="NZ_QKTX01000004.1"/>
</dbReference>